<comment type="caution">
    <text evidence="1">The sequence shown here is derived from an EMBL/GenBank/DDBJ whole genome shotgun (WGS) entry which is preliminary data.</text>
</comment>
<sequence length="72" mass="7771">MPLLTLPTRQPEWVQTAEKALKWPSVGWVTTIFCALKIMPPPEGISEVLASAFPPPRLVSGEAGEADGDDEP</sequence>
<keyword evidence="2" id="KW-1185">Reference proteome</keyword>
<evidence type="ECO:0000313" key="1">
    <source>
        <dbReference type="EMBL" id="GAA0497656.1"/>
    </source>
</evidence>
<proteinExistence type="predicted"/>
<organism evidence="1 2">
    <name type="scientific">Streptomyces olivaceiscleroticus</name>
    <dbReference type="NCBI Taxonomy" id="68245"/>
    <lineage>
        <taxon>Bacteria</taxon>
        <taxon>Bacillati</taxon>
        <taxon>Actinomycetota</taxon>
        <taxon>Actinomycetes</taxon>
        <taxon>Kitasatosporales</taxon>
        <taxon>Streptomycetaceae</taxon>
        <taxon>Streptomyces</taxon>
    </lineage>
</organism>
<dbReference type="EMBL" id="BAAABY010000058">
    <property type="protein sequence ID" value="GAA0497656.1"/>
    <property type="molecule type" value="Genomic_DNA"/>
</dbReference>
<accession>A0ABN1BHK6</accession>
<evidence type="ECO:0000313" key="2">
    <source>
        <dbReference type="Proteomes" id="UP001500909"/>
    </source>
</evidence>
<gene>
    <name evidence="1" type="ORF">GCM10010361_74040</name>
</gene>
<protein>
    <submittedName>
        <fullName evidence="1">Uncharacterized protein</fullName>
    </submittedName>
</protein>
<name>A0ABN1BHK6_9ACTN</name>
<reference evidence="1 2" key="1">
    <citation type="journal article" date="2019" name="Int. J. Syst. Evol. Microbiol.">
        <title>The Global Catalogue of Microorganisms (GCM) 10K type strain sequencing project: providing services to taxonomists for standard genome sequencing and annotation.</title>
        <authorList>
            <consortium name="The Broad Institute Genomics Platform"/>
            <consortium name="The Broad Institute Genome Sequencing Center for Infectious Disease"/>
            <person name="Wu L."/>
            <person name="Ma J."/>
        </authorList>
    </citation>
    <scope>NUCLEOTIDE SEQUENCE [LARGE SCALE GENOMIC DNA]</scope>
    <source>
        <strain evidence="1 2">JCM 4805</strain>
    </source>
</reference>
<dbReference type="Proteomes" id="UP001500909">
    <property type="component" value="Unassembled WGS sequence"/>
</dbReference>